<proteinExistence type="predicted"/>
<dbReference type="AlphaFoldDB" id="A0A512TIN3"/>
<comment type="caution">
    <text evidence="1">The sequence shown here is derived from an EMBL/GenBank/DDBJ whole genome shotgun (WGS) entry which is preliminary data.</text>
</comment>
<evidence type="ECO:0000313" key="2">
    <source>
        <dbReference type="Proteomes" id="UP000321089"/>
    </source>
</evidence>
<accession>A0A512TIN3</accession>
<sequence>MSGGQNTRINNEIKNIDNKIQDFNLQLRTPIKFLDIDEYGNIISNFVASFLSSTREVQKFPVASYAKLK</sequence>
<reference evidence="1 2" key="1">
    <citation type="submission" date="2019-07" db="EMBL/GenBank/DDBJ databases">
        <title>Whole genome shotgun sequence of Clostridium butyricum NBRC 3858.</title>
        <authorList>
            <person name="Hosoyama A."/>
            <person name="Uohara A."/>
            <person name="Ohji S."/>
            <person name="Ichikawa N."/>
        </authorList>
    </citation>
    <scope>NUCLEOTIDE SEQUENCE [LARGE SCALE GENOMIC DNA]</scope>
    <source>
        <strain evidence="1 2">NBRC 3858</strain>
    </source>
</reference>
<gene>
    <name evidence="1" type="ORF">CBU02nite_06200</name>
</gene>
<dbReference type="Proteomes" id="UP000321089">
    <property type="component" value="Unassembled WGS sequence"/>
</dbReference>
<dbReference type="RefSeq" id="WP_146867952.1">
    <property type="nucleotide sequence ID" value="NZ_BKBC01000005.1"/>
</dbReference>
<dbReference type="EMBL" id="BKBC01000005">
    <property type="protein sequence ID" value="GEQ20114.1"/>
    <property type="molecule type" value="Genomic_DNA"/>
</dbReference>
<name>A0A512TIN3_CLOBU</name>
<evidence type="ECO:0000313" key="1">
    <source>
        <dbReference type="EMBL" id="GEQ20114.1"/>
    </source>
</evidence>
<protein>
    <submittedName>
        <fullName evidence="1">Uncharacterized protein</fullName>
    </submittedName>
</protein>
<organism evidence="1 2">
    <name type="scientific">Clostridium butyricum</name>
    <dbReference type="NCBI Taxonomy" id="1492"/>
    <lineage>
        <taxon>Bacteria</taxon>
        <taxon>Bacillati</taxon>
        <taxon>Bacillota</taxon>
        <taxon>Clostridia</taxon>
        <taxon>Eubacteriales</taxon>
        <taxon>Clostridiaceae</taxon>
        <taxon>Clostridium</taxon>
    </lineage>
</organism>